<evidence type="ECO:0000256" key="7">
    <source>
        <dbReference type="ARBA" id="ARBA00023136"/>
    </source>
</evidence>
<feature type="transmembrane region" description="Helical" evidence="10">
    <location>
        <begin position="38"/>
        <end position="58"/>
    </location>
</feature>
<dbReference type="InterPro" id="IPR016169">
    <property type="entry name" value="FAD-bd_PCMH_sub2"/>
</dbReference>
<dbReference type="PANTHER" id="PTHR43099">
    <property type="entry name" value="UPF0053 PROTEIN YRKA"/>
    <property type="match status" value="1"/>
</dbReference>
<evidence type="ECO:0000256" key="5">
    <source>
        <dbReference type="ARBA" id="ARBA00022989"/>
    </source>
</evidence>
<dbReference type="SUPFAM" id="SSF56176">
    <property type="entry name" value="FAD-binding/transporter-associated domain-like"/>
    <property type="match status" value="1"/>
</dbReference>
<keyword evidence="6 8" id="KW-0129">CBS domain</keyword>
<dbReference type="InterPro" id="IPR051676">
    <property type="entry name" value="UPF0053_domain"/>
</dbReference>
<evidence type="ECO:0000256" key="1">
    <source>
        <dbReference type="ARBA" id="ARBA00004651"/>
    </source>
</evidence>
<evidence type="ECO:0000313" key="13">
    <source>
        <dbReference type="EMBL" id="GAA0879569.1"/>
    </source>
</evidence>
<dbReference type="InterPro" id="IPR005170">
    <property type="entry name" value="Transptr-assoc_dom"/>
</dbReference>
<evidence type="ECO:0000313" key="14">
    <source>
        <dbReference type="Proteomes" id="UP001500469"/>
    </source>
</evidence>
<keyword evidence="14" id="KW-1185">Reference proteome</keyword>
<dbReference type="CDD" id="cd04590">
    <property type="entry name" value="CBS_pair_CorC_HlyC_assoc"/>
    <property type="match status" value="1"/>
</dbReference>
<dbReference type="InterPro" id="IPR000644">
    <property type="entry name" value="CBS_dom"/>
</dbReference>
<dbReference type="Pfam" id="PF01595">
    <property type="entry name" value="CNNM"/>
    <property type="match status" value="1"/>
</dbReference>
<evidence type="ECO:0000256" key="9">
    <source>
        <dbReference type="PROSITE-ProRule" id="PRU01193"/>
    </source>
</evidence>
<organism evidence="13 14">
    <name type="scientific">Algoriphagus jejuensis</name>
    <dbReference type="NCBI Taxonomy" id="419934"/>
    <lineage>
        <taxon>Bacteria</taxon>
        <taxon>Pseudomonadati</taxon>
        <taxon>Bacteroidota</taxon>
        <taxon>Cytophagia</taxon>
        <taxon>Cytophagales</taxon>
        <taxon>Cyclobacteriaceae</taxon>
        <taxon>Algoriphagus</taxon>
    </lineage>
</organism>
<dbReference type="Proteomes" id="UP001500469">
    <property type="component" value="Unassembled WGS sequence"/>
</dbReference>
<keyword evidence="7 9" id="KW-0472">Membrane</keyword>
<comment type="caution">
    <text evidence="13">The sequence shown here is derived from an EMBL/GenBank/DDBJ whole genome shotgun (WGS) entry which is preliminary data.</text>
</comment>
<keyword evidence="3 9" id="KW-0812">Transmembrane</keyword>
<evidence type="ECO:0000259" key="11">
    <source>
        <dbReference type="PROSITE" id="PS51371"/>
    </source>
</evidence>
<proteinExistence type="predicted"/>
<dbReference type="Gene3D" id="3.10.580.10">
    <property type="entry name" value="CBS-domain"/>
    <property type="match status" value="1"/>
</dbReference>
<gene>
    <name evidence="13" type="ORF">GCM10009119_25370</name>
</gene>
<dbReference type="PANTHER" id="PTHR43099:SF5">
    <property type="entry name" value="HLYC_CORC FAMILY TRANSPORTER"/>
    <property type="match status" value="1"/>
</dbReference>
<evidence type="ECO:0000256" key="3">
    <source>
        <dbReference type="ARBA" id="ARBA00022692"/>
    </source>
</evidence>
<keyword evidence="4" id="KW-0677">Repeat</keyword>
<keyword evidence="2" id="KW-1003">Cell membrane</keyword>
<feature type="domain" description="CBS" evidence="11">
    <location>
        <begin position="262"/>
        <end position="319"/>
    </location>
</feature>
<name>A0ABN1N186_9BACT</name>
<dbReference type="SUPFAM" id="SSF54631">
    <property type="entry name" value="CBS-domain pair"/>
    <property type="match status" value="1"/>
</dbReference>
<dbReference type="Gene3D" id="3.30.465.10">
    <property type="match status" value="1"/>
</dbReference>
<evidence type="ECO:0000256" key="10">
    <source>
        <dbReference type="SAM" id="Phobius"/>
    </source>
</evidence>
<dbReference type="PROSITE" id="PS51371">
    <property type="entry name" value="CBS"/>
    <property type="match status" value="1"/>
</dbReference>
<dbReference type="Pfam" id="PF00571">
    <property type="entry name" value="CBS"/>
    <property type="match status" value="2"/>
</dbReference>
<dbReference type="SMART" id="SM01091">
    <property type="entry name" value="CorC_HlyC"/>
    <property type="match status" value="1"/>
</dbReference>
<accession>A0ABN1N186</accession>
<dbReference type="PROSITE" id="PS51846">
    <property type="entry name" value="CNNM"/>
    <property type="match status" value="1"/>
</dbReference>
<feature type="transmembrane region" description="Helical" evidence="10">
    <location>
        <begin position="78"/>
        <end position="103"/>
    </location>
</feature>
<evidence type="ECO:0000256" key="4">
    <source>
        <dbReference type="ARBA" id="ARBA00022737"/>
    </source>
</evidence>
<dbReference type="InterPro" id="IPR036318">
    <property type="entry name" value="FAD-bd_PCMH-like_sf"/>
</dbReference>
<reference evidence="13 14" key="1">
    <citation type="journal article" date="2019" name="Int. J. Syst. Evol. Microbiol.">
        <title>The Global Catalogue of Microorganisms (GCM) 10K type strain sequencing project: providing services to taxonomists for standard genome sequencing and annotation.</title>
        <authorList>
            <consortium name="The Broad Institute Genomics Platform"/>
            <consortium name="The Broad Institute Genome Sequencing Center for Infectious Disease"/>
            <person name="Wu L."/>
            <person name="Ma J."/>
        </authorList>
    </citation>
    <scope>NUCLEOTIDE SEQUENCE [LARGE SCALE GENOMIC DNA]</scope>
    <source>
        <strain evidence="13 14">JCM 16112</strain>
    </source>
</reference>
<dbReference type="EMBL" id="BAAAFI010000014">
    <property type="protein sequence ID" value="GAA0879569.1"/>
    <property type="molecule type" value="Genomic_DNA"/>
</dbReference>
<dbReference type="Pfam" id="PF03471">
    <property type="entry name" value="CorC_HlyC"/>
    <property type="match status" value="1"/>
</dbReference>
<evidence type="ECO:0000256" key="6">
    <source>
        <dbReference type="ARBA" id="ARBA00023122"/>
    </source>
</evidence>
<protein>
    <submittedName>
        <fullName evidence="13">Hemolysin family protein</fullName>
    </submittedName>
</protein>
<comment type="subcellular location">
    <subcellularLocation>
        <location evidence="1">Cell membrane</location>
        <topology evidence="1">Multi-pass membrane protein</topology>
    </subcellularLocation>
</comment>
<dbReference type="InterPro" id="IPR044751">
    <property type="entry name" value="Ion_transp-like_CBS"/>
</dbReference>
<dbReference type="InterPro" id="IPR046342">
    <property type="entry name" value="CBS_dom_sf"/>
</dbReference>
<sequence length="406" mass="45556">MSEISLVSSRKFKLENAKRHGSSNAKVALELAENPTKFLSTVQIGITLIGILLGIFSGENATKYLSDLILQVEILAPYASPIATTIVVLFITYLSIVLGELFPKRLGMTFPEPIAMAVAKPMRIISKVAAPFVWLLSISNDFLLAVFGIKNIVESKVSEEEIKAIIKESAQGGEIMGIEQDIVERVFELGDRRINTLFTHRTELVYFNLTDTWDEIRTKINNEKHSAYPLCNADDLDDIVGMVMVKDLFAPGLEQDFDIRKIAKKPLFINENSFAYQVIELFKKEKMHYGIVVDEYGSTMGVVSMNDVMDALMGDYRDMDPEEYQIIQRDDSSWLVDGQYALIDFVKYFGLSSLLKAKGFTTVAGLMIHKTANIPEVGDTLQVENLKLEVIDKDGQRIDKIMVTKV</sequence>
<dbReference type="InterPro" id="IPR002550">
    <property type="entry name" value="CNNM"/>
</dbReference>
<keyword evidence="5 9" id="KW-1133">Transmembrane helix</keyword>
<feature type="domain" description="CNNM transmembrane" evidence="12">
    <location>
        <begin position="1"/>
        <end position="179"/>
    </location>
</feature>
<evidence type="ECO:0000259" key="12">
    <source>
        <dbReference type="PROSITE" id="PS51846"/>
    </source>
</evidence>
<evidence type="ECO:0000256" key="8">
    <source>
        <dbReference type="PROSITE-ProRule" id="PRU00703"/>
    </source>
</evidence>
<evidence type="ECO:0000256" key="2">
    <source>
        <dbReference type="ARBA" id="ARBA00022475"/>
    </source>
</evidence>